<dbReference type="GO" id="GO:0030496">
    <property type="term" value="C:midbody"/>
    <property type="evidence" value="ECO:0007669"/>
    <property type="project" value="TreeGrafter"/>
</dbReference>
<evidence type="ECO:0000313" key="1">
    <source>
        <dbReference type="Ensembl" id="ENSOTSP00005029910.2"/>
    </source>
</evidence>
<dbReference type="Ensembl" id="ENSOTST00005032351.2">
    <property type="protein sequence ID" value="ENSOTSP00005029910.2"/>
    <property type="gene ID" value="ENSOTSG00005014046.2"/>
</dbReference>
<organism evidence="1 2">
    <name type="scientific">Oncorhynchus tshawytscha</name>
    <name type="common">Chinook salmon</name>
    <name type="synonym">Salmo tshawytscha</name>
    <dbReference type="NCBI Taxonomy" id="74940"/>
    <lineage>
        <taxon>Eukaryota</taxon>
        <taxon>Metazoa</taxon>
        <taxon>Chordata</taxon>
        <taxon>Craniata</taxon>
        <taxon>Vertebrata</taxon>
        <taxon>Euteleostomi</taxon>
        <taxon>Actinopterygii</taxon>
        <taxon>Neopterygii</taxon>
        <taxon>Teleostei</taxon>
        <taxon>Protacanthopterygii</taxon>
        <taxon>Salmoniformes</taxon>
        <taxon>Salmonidae</taxon>
        <taxon>Salmoninae</taxon>
        <taxon>Oncorhynchus</taxon>
    </lineage>
</organism>
<evidence type="ECO:0000313" key="2">
    <source>
        <dbReference type="Proteomes" id="UP000694402"/>
    </source>
</evidence>
<dbReference type="PANTHER" id="PTHR46302:SF3">
    <property type="entry name" value="DOUBLECORTIN DOMAIN-CONTAINING PROTEIN 1"/>
    <property type="match status" value="1"/>
</dbReference>
<protein>
    <submittedName>
        <fullName evidence="1">Uncharacterized protein</fullName>
    </submittedName>
</protein>
<dbReference type="GeneTree" id="ENSGT01000000220439"/>
<proteinExistence type="predicted"/>
<dbReference type="PANTHER" id="PTHR46302">
    <property type="entry name" value="DOUBLECORTIN DOMAIN-CONTAINING PROTEIN 1"/>
    <property type="match status" value="1"/>
</dbReference>
<sequence length="460" mass="51192">MALSRALYCAYEIQKYKSYSCGVANQKWVWFPDRTVLSAFYTSSLDQEVTAANQASVCVPPVCPQNHCTSRYTRTSPEQLLGRGVLLQKPPPGSSSLCCMASHNHQLSPTGHFRILKTSVWELLRTEAAVLQKQTPSPEVCSAAQTKPSVKLLAHRNGQGGLEEGQLITVATMPLLLSECTRLLQLTRTVFQVSAEDMSSVDEGLLALILRSPIHVWVSCREPYLPSDGEMHAHTHTHTHNGACICSGNFDIMKLDVNKCRVISLPGQASLVPTQSPARPVVDEQSWLQPSHEELTLDQELHNTEVWMYLLHNKIIILALVFSYYCSTVRLALSRSAPRLYAADGRLLSSWVDIHRDMLLCVSTGQPFISPEVQQIEMRATFARMMRSLDSGNTTTDRGPKEHLTTTVRGEGITVPGHYATNGYKDDSYLCAVFFRFHVAAILSIGLQKHRTATKQLYHA</sequence>
<dbReference type="InterPro" id="IPR043188">
    <property type="entry name" value="DCDC1"/>
</dbReference>
<dbReference type="GO" id="GO:1902412">
    <property type="term" value="P:regulation of mitotic cytokinesis"/>
    <property type="evidence" value="ECO:0007669"/>
    <property type="project" value="InterPro"/>
</dbReference>
<dbReference type="GO" id="GO:0008017">
    <property type="term" value="F:microtubule binding"/>
    <property type="evidence" value="ECO:0007669"/>
    <property type="project" value="InterPro"/>
</dbReference>
<dbReference type="Proteomes" id="UP000694402">
    <property type="component" value="Unassembled WGS sequence"/>
</dbReference>
<name>A0A8C8F5I0_ONCTS</name>
<keyword evidence="2" id="KW-1185">Reference proteome</keyword>
<dbReference type="AlphaFoldDB" id="A0A8C8F5I0"/>
<reference evidence="1" key="2">
    <citation type="submission" date="2025-09" db="UniProtKB">
        <authorList>
            <consortium name="Ensembl"/>
        </authorList>
    </citation>
    <scope>IDENTIFICATION</scope>
</reference>
<reference evidence="1" key="1">
    <citation type="submission" date="2025-08" db="UniProtKB">
        <authorList>
            <consortium name="Ensembl"/>
        </authorList>
    </citation>
    <scope>IDENTIFICATION</scope>
</reference>
<accession>A0A8C8F5I0</accession>